<feature type="non-terminal residue" evidence="2">
    <location>
        <position position="1"/>
    </location>
</feature>
<proteinExistence type="predicted"/>
<dbReference type="AlphaFoldDB" id="A0A6J4VCS6"/>
<feature type="non-terminal residue" evidence="2">
    <location>
        <position position="54"/>
    </location>
</feature>
<evidence type="ECO:0000256" key="1">
    <source>
        <dbReference type="SAM" id="MobiDB-lite"/>
    </source>
</evidence>
<dbReference type="EMBL" id="CADCWF010000268">
    <property type="protein sequence ID" value="CAA9572505.1"/>
    <property type="molecule type" value="Genomic_DNA"/>
</dbReference>
<reference evidence="2" key="1">
    <citation type="submission" date="2020-02" db="EMBL/GenBank/DDBJ databases">
        <authorList>
            <person name="Meier V. D."/>
        </authorList>
    </citation>
    <scope>NUCLEOTIDE SEQUENCE</scope>
    <source>
        <strain evidence="2">AVDCRST_MAG59</strain>
    </source>
</reference>
<gene>
    <name evidence="2" type="ORF">AVDCRST_MAG59-3692</name>
</gene>
<evidence type="ECO:0000313" key="2">
    <source>
        <dbReference type="EMBL" id="CAA9572505.1"/>
    </source>
</evidence>
<feature type="region of interest" description="Disordered" evidence="1">
    <location>
        <begin position="1"/>
        <end position="29"/>
    </location>
</feature>
<protein>
    <submittedName>
        <fullName evidence="2">Radical SAM domain protein</fullName>
    </submittedName>
</protein>
<organism evidence="2">
    <name type="scientific">uncultured Thermomicrobiales bacterium</name>
    <dbReference type="NCBI Taxonomy" id="1645740"/>
    <lineage>
        <taxon>Bacteria</taxon>
        <taxon>Pseudomonadati</taxon>
        <taxon>Thermomicrobiota</taxon>
        <taxon>Thermomicrobia</taxon>
        <taxon>Thermomicrobiales</taxon>
        <taxon>environmental samples</taxon>
    </lineage>
</organism>
<name>A0A6J4VCS6_9BACT</name>
<sequence>DLRRLPGAGPPRPHGLHRRDRGRRNGDSAARHVVVRHLGAWLRSSASTISASSL</sequence>
<accession>A0A6J4VCS6</accession>